<dbReference type="Gene3D" id="1.10.357.10">
    <property type="entry name" value="Tetracycline Repressor, domain 2"/>
    <property type="match status" value="1"/>
</dbReference>
<keyword evidence="2 4" id="KW-0238">DNA-binding</keyword>
<dbReference type="InterPro" id="IPR001647">
    <property type="entry name" value="HTH_TetR"/>
</dbReference>
<dbReference type="PANTHER" id="PTHR30055">
    <property type="entry name" value="HTH-TYPE TRANSCRIPTIONAL REGULATOR RUTR"/>
    <property type="match status" value="1"/>
</dbReference>
<gene>
    <name evidence="6" type="ORF">CLV67_13532</name>
</gene>
<evidence type="ECO:0000313" key="7">
    <source>
        <dbReference type="Proteomes" id="UP000239415"/>
    </source>
</evidence>
<name>A0A2T0JQQ0_9ACTN</name>
<dbReference type="GO" id="GO:0000976">
    <property type="term" value="F:transcription cis-regulatory region binding"/>
    <property type="evidence" value="ECO:0007669"/>
    <property type="project" value="TreeGrafter"/>
</dbReference>
<dbReference type="AlphaFoldDB" id="A0A2T0JQQ0"/>
<dbReference type="InterPro" id="IPR009057">
    <property type="entry name" value="Homeodomain-like_sf"/>
</dbReference>
<accession>A0A2T0JQQ0</accession>
<feature type="domain" description="HTH tetR-type" evidence="5">
    <location>
        <begin position="11"/>
        <end position="70"/>
    </location>
</feature>
<dbReference type="InterPro" id="IPR036271">
    <property type="entry name" value="Tet_transcr_reg_TetR-rel_C_sf"/>
</dbReference>
<dbReference type="Pfam" id="PF00440">
    <property type="entry name" value="TetR_N"/>
    <property type="match status" value="1"/>
</dbReference>
<organism evidence="6 7">
    <name type="scientific">Actinoplanes italicus</name>
    <dbReference type="NCBI Taxonomy" id="113567"/>
    <lineage>
        <taxon>Bacteria</taxon>
        <taxon>Bacillati</taxon>
        <taxon>Actinomycetota</taxon>
        <taxon>Actinomycetes</taxon>
        <taxon>Micromonosporales</taxon>
        <taxon>Micromonosporaceae</taxon>
        <taxon>Actinoplanes</taxon>
    </lineage>
</organism>
<proteinExistence type="predicted"/>
<dbReference type="InterPro" id="IPR049445">
    <property type="entry name" value="TetR_SbtR-like_C"/>
</dbReference>
<dbReference type="Proteomes" id="UP000239415">
    <property type="component" value="Unassembled WGS sequence"/>
</dbReference>
<evidence type="ECO:0000313" key="6">
    <source>
        <dbReference type="EMBL" id="PRX09756.1"/>
    </source>
</evidence>
<keyword evidence="1" id="KW-0805">Transcription regulation</keyword>
<dbReference type="GO" id="GO:0003700">
    <property type="term" value="F:DNA-binding transcription factor activity"/>
    <property type="evidence" value="ECO:0007669"/>
    <property type="project" value="TreeGrafter"/>
</dbReference>
<evidence type="ECO:0000256" key="3">
    <source>
        <dbReference type="ARBA" id="ARBA00023163"/>
    </source>
</evidence>
<dbReference type="SUPFAM" id="SSF48498">
    <property type="entry name" value="Tetracyclin repressor-like, C-terminal domain"/>
    <property type="match status" value="1"/>
</dbReference>
<evidence type="ECO:0000259" key="5">
    <source>
        <dbReference type="PROSITE" id="PS50977"/>
    </source>
</evidence>
<dbReference type="PROSITE" id="PS50977">
    <property type="entry name" value="HTH_TETR_2"/>
    <property type="match status" value="1"/>
</dbReference>
<dbReference type="SUPFAM" id="SSF46689">
    <property type="entry name" value="Homeodomain-like"/>
    <property type="match status" value="1"/>
</dbReference>
<dbReference type="Pfam" id="PF21597">
    <property type="entry name" value="TetR_C_43"/>
    <property type="match status" value="1"/>
</dbReference>
<keyword evidence="7" id="KW-1185">Reference proteome</keyword>
<keyword evidence="3" id="KW-0804">Transcription</keyword>
<dbReference type="EMBL" id="PVMZ01000035">
    <property type="protein sequence ID" value="PRX09756.1"/>
    <property type="molecule type" value="Genomic_DNA"/>
</dbReference>
<feature type="DNA-binding region" description="H-T-H motif" evidence="4">
    <location>
        <begin position="33"/>
        <end position="52"/>
    </location>
</feature>
<reference evidence="6 7" key="1">
    <citation type="submission" date="2018-03" db="EMBL/GenBank/DDBJ databases">
        <title>Genomic Encyclopedia of Archaeal and Bacterial Type Strains, Phase II (KMG-II): from individual species to whole genera.</title>
        <authorList>
            <person name="Goeker M."/>
        </authorList>
    </citation>
    <scope>NUCLEOTIDE SEQUENCE [LARGE SCALE GENOMIC DNA]</scope>
    <source>
        <strain evidence="6 7">DSM 43146</strain>
    </source>
</reference>
<sequence length="196" mass="20582">MWNATVEQHRHTVHAAILDATAALIADHGLAVTMSQIAAHVGIGRATLYKYFPDVQTIVSAWHERQVTDHLDQLTAVAAECGDPGERLRMVLDSYLRLSSTAAAAGHGGHGGAAAAQVAMTLHRASHMPAAHQRLHELVTAVIAGAADAGAVRTDVPPAELAAFCLHALAAAAALPQADSRERLLDVTWAGLLPLR</sequence>
<comment type="caution">
    <text evidence="6">The sequence shown here is derived from an EMBL/GenBank/DDBJ whole genome shotgun (WGS) entry which is preliminary data.</text>
</comment>
<evidence type="ECO:0000256" key="2">
    <source>
        <dbReference type="ARBA" id="ARBA00023125"/>
    </source>
</evidence>
<protein>
    <submittedName>
        <fullName evidence="6">TetR family transcriptional regulator</fullName>
    </submittedName>
</protein>
<dbReference type="PRINTS" id="PR00455">
    <property type="entry name" value="HTHTETR"/>
</dbReference>
<evidence type="ECO:0000256" key="1">
    <source>
        <dbReference type="ARBA" id="ARBA00023015"/>
    </source>
</evidence>
<evidence type="ECO:0000256" key="4">
    <source>
        <dbReference type="PROSITE-ProRule" id="PRU00335"/>
    </source>
</evidence>
<dbReference type="PANTHER" id="PTHR30055:SF234">
    <property type="entry name" value="HTH-TYPE TRANSCRIPTIONAL REGULATOR BETI"/>
    <property type="match status" value="1"/>
</dbReference>
<dbReference type="InterPro" id="IPR050109">
    <property type="entry name" value="HTH-type_TetR-like_transc_reg"/>
</dbReference>